<dbReference type="EMBL" id="CM004472">
    <property type="protein sequence ID" value="OCT84772.1"/>
    <property type="molecule type" value="Genomic_DNA"/>
</dbReference>
<proteinExistence type="predicted"/>
<name>A0A974D457_XENLA</name>
<protein>
    <recommendedName>
        <fullName evidence="4">Secreted protein</fullName>
    </recommendedName>
</protein>
<feature type="signal peptide" evidence="1">
    <location>
        <begin position="1"/>
        <end position="24"/>
    </location>
</feature>
<accession>A0A974D457</accession>
<sequence length="68" mass="7550">MACILKVNAVLLVWLRCEPRAVVGARGWARLTHCIITEPAGFGRVQFGHIPLRYWLSVIATVCENSGE</sequence>
<organism evidence="2 3">
    <name type="scientific">Xenopus laevis</name>
    <name type="common">African clawed frog</name>
    <dbReference type="NCBI Taxonomy" id="8355"/>
    <lineage>
        <taxon>Eukaryota</taxon>
        <taxon>Metazoa</taxon>
        <taxon>Chordata</taxon>
        <taxon>Craniata</taxon>
        <taxon>Vertebrata</taxon>
        <taxon>Euteleostomi</taxon>
        <taxon>Amphibia</taxon>
        <taxon>Batrachia</taxon>
        <taxon>Anura</taxon>
        <taxon>Pipoidea</taxon>
        <taxon>Pipidae</taxon>
        <taxon>Xenopodinae</taxon>
        <taxon>Xenopus</taxon>
        <taxon>Xenopus</taxon>
    </lineage>
</organism>
<evidence type="ECO:0008006" key="4">
    <source>
        <dbReference type="Google" id="ProtNLM"/>
    </source>
</evidence>
<dbReference type="AlphaFoldDB" id="A0A974D457"/>
<dbReference type="Proteomes" id="UP000694892">
    <property type="component" value="Chromosome 4L"/>
</dbReference>
<gene>
    <name evidence="2" type="ORF">XELAEV_18022928mg</name>
</gene>
<evidence type="ECO:0000256" key="1">
    <source>
        <dbReference type="SAM" id="SignalP"/>
    </source>
</evidence>
<reference evidence="3" key="1">
    <citation type="journal article" date="2016" name="Nature">
        <title>Genome evolution in the allotetraploid frog Xenopus laevis.</title>
        <authorList>
            <person name="Session A.M."/>
            <person name="Uno Y."/>
            <person name="Kwon T."/>
            <person name="Chapman J.A."/>
            <person name="Toyoda A."/>
            <person name="Takahashi S."/>
            <person name="Fukui A."/>
            <person name="Hikosaka A."/>
            <person name="Suzuki A."/>
            <person name="Kondo M."/>
            <person name="van Heeringen S.J."/>
            <person name="Quigley I."/>
            <person name="Heinz S."/>
            <person name="Ogino H."/>
            <person name="Ochi H."/>
            <person name="Hellsten U."/>
            <person name="Lyons J.B."/>
            <person name="Simakov O."/>
            <person name="Putnam N."/>
            <person name="Stites J."/>
            <person name="Kuroki Y."/>
            <person name="Tanaka T."/>
            <person name="Michiue T."/>
            <person name="Watanabe M."/>
            <person name="Bogdanovic O."/>
            <person name="Lister R."/>
            <person name="Georgiou G."/>
            <person name="Paranjpe S.S."/>
            <person name="van Kruijsbergen I."/>
            <person name="Shu S."/>
            <person name="Carlson J."/>
            <person name="Kinoshita T."/>
            <person name="Ohta Y."/>
            <person name="Mawaribuchi S."/>
            <person name="Jenkins J."/>
            <person name="Grimwood J."/>
            <person name="Schmutz J."/>
            <person name="Mitros T."/>
            <person name="Mozaffari S.V."/>
            <person name="Suzuki Y."/>
            <person name="Haramoto Y."/>
            <person name="Yamamoto T.S."/>
            <person name="Takagi C."/>
            <person name="Heald R."/>
            <person name="Miller K."/>
            <person name="Haudenschild C."/>
            <person name="Kitzman J."/>
            <person name="Nakayama T."/>
            <person name="Izutsu Y."/>
            <person name="Robert J."/>
            <person name="Fortriede J."/>
            <person name="Burns K."/>
            <person name="Lotay V."/>
            <person name="Karimi K."/>
            <person name="Yasuoka Y."/>
            <person name="Dichmann D.S."/>
            <person name="Flajnik M.F."/>
            <person name="Houston D.W."/>
            <person name="Shendure J."/>
            <person name="DuPasquier L."/>
            <person name="Vize P.D."/>
            <person name="Zorn A.M."/>
            <person name="Ito M."/>
            <person name="Marcotte E.M."/>
            <person name="Wallingford J.B."/>
            <person name="Ito Y."/>
            <person name="Asashima M."/>
            <person name="Ueno N."/>
            <person name="Matsuda Y."/>
            <person name="Veenstra G.J."/>
            <person name="Fujiyama A."/>
            <person name="Harland R.M."/>
            <person name="Taira M."/>
            <person name="Rokhsar D.S."/>
        </authorList>
    </citation>
    <scope>NUCLEOTIDE SEQUENCE [LARGE SCALE GENOMIC DNA]</scope>
    <source>
        <strain evidence="3">J</strain>
    </source>
</reference>
<evidence type="ECO:0000313" key="3">
    <source>
        <dbReference type="Proteomes" id="UP000694892"/>
    </source>
</evidence>
<feature type="chain" id="PRO_5037678577" description="Secreted protein" evidence="1">
    <location>
        <begin position="25"/>
        <end position="68"/>
    </location>
</feature>
<keyword evidence="1" id="KW-0732">Signal</keyword>
<evidence type="ECO:0000313" key="2">
    <source>
        <dbReference type="EMBL" id="OCT84772.1"/>
    </source>
</evidence>